<comment type="subcellular location">
    <subcellularLocation>
        <location evidence="1">Membrane</location>
        <topology evidence="1">Multi-pass membrane protein</topology>
    </subcellularLocation>
</comment>
<evidence type="ECO:0000259" key="10">
    <source>
        <dbReference type="Pfam" id="PF16916"/>
    </source>
</evidence>
<dbReference type="Pfam" id="PF01545">
    <property type="entry name" value="Cation_efflux"/>
    <property type="match status" value="1"/>
</dbReference>
<dbReference type="InterPro" id="IPR036837">
    <property type="entry name" value="Cation_efflux_CTD_sf"/>
</dbReference>
<dbReference type="GO" id="GO:0005385">
    <property type="term" value="F:zinc ion transmembrane transporter activity"/>
    <property type="evidence" value="ECO:0007669"/>
    <property type="project" value="TreeGrafter"/>
</dbReference>
<dbReference type="EMBL" id="JAAEEH010000003">
    <property type="protein sequence ID" value="NDL66467.1"/>
    <property type="molecule type" value="Genomic_DNA"/>
</dbReference>
<proteinExistence type="inferred from homology"/>
<accession>A0A7X5KN63</accession>
<dbReference type="PANTHER" id="PTHR11562:SF17">
    <property type="entry name" value="RE54080P-RELATED"/>
    <property type="match status" value="1"/>
</dbReference>
<dbReference type="Gene3D" id="1.20.1510.10">
    <property type="entry name" value="Cation efflux protein transmembrane domain"/>
    <property type="match status" value="1"/>
</dbReference>
<feature type="domain" description="Cation efflux protein cytoplasmic" evidence="10">
    <location>
        <begin position="220"/>
        <end position="292"/>
    </location>
</feature>
<dbReference type="PANTHER" id="PTHR11562">
    <property type="entry name" value="CATION EFFLUX PROTEIN/ ZINC TRANSPORTER"/>
    <property type="match status" value="1"/>
</dbReference>
<comment type="caution">
    <text evidence="11">The sequence shown here is derived from an EMBL/GenBank/DDBJ whole genome shotgun (WGS) entry which is preliminary data.</text>
</comment>
<feature type="transmembrane region" description="Helical" evidence="8">
    <location>
        <begin position="89"/>
        <end position="110"/>
    </location>
</feature>
<dbReference type="Gene3D" id="3.30.70.1350">
    <property type="entry name" value="Cation efflux protein, cytoplasmic domain"/>
    <property type="match status" value="1"/>
</dbReference>
<evidence type="ECO:0000256" key="7">
    <source>
        <dbReference type="ARBA" id="ARBA00023136"/>
    </source>
</evidence>
<dbReference type="SUPFAM" id="SSF160240">
    <property type="entry name" value="Cation efflux protein cytoplasmic domain-like"/>
    <property type="match status" value="1"/>
</dbReference>
<dbReference type="AlphaFoldDB" id="A0A7X5KN63"/>
<evidence type="ECO:0000256" key="3">
    <source>
        <dbReference type="ARBA" id="ARBA00022448"/>
    </source>
</evidence>
<feature type="transmembrane region" description="Helical" evidence="8">
    <location>
        <begin position="164"/>
        <end position="182"/>
    </location>
</feature>
<name>A0A7X5KN63_9FIRM</name>
<reference evidence="11 12" key="1">
    <citation type="submission" date="2020-01" db="EMBL/GenBank/DDBJ databases">
        <title>Anaeroalcalibacter tamaniensis gen. nov., sp. nov., moderately halophilic strictly anaerobic fermenter bacterium from mud volcano of Taman peninsula.</title>
        <authorList>
            <person name="Frolova A."/>
            <person name="Merkel A.Y."/>
            <person name="Slobodkin A.I."/>
        </authorList>
    </citation>
    <scope>NUCLEOTIDE SEQUENCE [LARGE SCALE GENOMIC DNA]</scope>
    <source>
        <strain evidence="11 12">F-3ap</strain>
    </source>
</reference>
<dbReference type="InterPro" id="IPR058533">
    <property type="entry name" value="Cation_efflux_TM"/>
</dbReference>
<dbReference type="InterPro" id="IPR027470">
    <property type="entry name" value="Cation_efflux_CTD"/>
</dbReference>
<evidence type="ECO:0000256" key="1">
    <source>
        <dbReference type="ARBA" id="ARBA00004141"/>
    </source>
</evidence>
<dbReference type="Proteomes" id="UP000461585">
    <property type="component" value="Unassembled WGS sequence"/>
</dbReference>
<dbReference type="GO" id="GO:0005886">
    <property type="term" value="C:plasma membrane"/>
    <property type="evidence" value="ECO:0007669"/>
    <property type="project" value="TreeGrafter"/>
</dbReference>
<dbReference type="Pfam" id="PF16916">
    <property type="entry name" value="ZT_dimer"/>
    <property type="match status" value="1"/>
</dbReference>
<keyword evidence="4 8" id="KW-0812">Transmembrane</keyword>
<feature type="transmembrane region" description="Helical" evidence="8">
    <location>
        <begin position="122"/>
        <end position="143"/>
    </location>
</feature>
<evidence type="ECO:0000256" key="4">
    <source>
        <dbReference type="ARBA" id="ARBA00022692"/>
    </source>
</evidence>
<sequence length="304" mass="32895">MEAHDHTHTHGHANDGGRGGQKNIRTAFFLNLTFTLVEIVGGMATNSVAILSDAVHDLGDSLSLGIAWFLGRYGDKAPDRKFSYGYARFSLLGALVNSLVLVAGSAFVLSRAVPRIFHPQEVHAAGMMALAVLGILVNGLAAFQLNKGTSFNEKVVLWHLLEDVLGWVAILVAGLVLLFVDIPVLDPLLSLGITLYVLYHVGINLKQILHILLQGVPAHFSLEAVEEEIGKVPGVLSVHHVHLWSLEGEKAMLSAHVVVADGSGIREMGRIKGEIRKRMDGQGIGHVTIEVDFESEECGNRDCR</sequence>
<dbReference type="RefSeq" id="WP_162369198.1">
    <property type="nucleotide sequence ID" value="NZ_JAAEEH010000003.1"/>
</dbReference>
<gene>
    <name evidence="11" type="ORF">GXN74_01725</name>
</gene>
<evidence type="ECO:0000313" key="11">
    <source>
        <dbReference type="EMBL" id="NDL66467.1"/>
    </source>
</evidence>
<dbReference type="InterPro" id="IPR050681">
    <property type="entry name" value="CDF/SLC30A"/>
</dbReference>
<evidence type="ECO:0000313" key="12">
    <source>
        <dbReference type="Proteomes" id="UP000461585"/>
    </source>
</evidence>
<keyword evidence="6" id="KW-0406">Ion transport</keyword>
<protein>
    <submittedName>
        <fullName evidence="11">Cation transporter</fullName>
    </submittedName>
</protein>
<keyword evidence="5 8" id="KW-1133">Transmembrane helix</keyword>
<evidence type="ECO:0000256" key="8">
    <source>
        <dbReference type="SAM" id="Phobius"/>
    </source>
</evidence>
<feature type="domain" description="Cation efflux protein transmembrane" evidence="9">
    <location>
        <begin position="26"/>
        <end position="213"/>
    </location>
</feature>
<evidence type="ECO:0000256" key="5">
    <source>
        <dbReference type="ARBA" id="ARBA00022989"/>
    </source>
</evidence>
<dbReference type="InterPro" id="IPR002524">
    <property type="entry name" value="Cation_efflux"/>
</dbReference>
<evidence type="ECO:0000256" key="2">
    <source>
        <dbReference type="ARBA" id="ARBA00008873"/>
    </source>
</evidence>
<organism evidence="11 12">
    <name type="scientific">Anaerotalea alkaliphila</name>
    <dbReference type="NCBI Taxonomy" id="2662126"/>
    <lineage>
        <taxon>Bacteria</taxon>
        <taxon>Bacillati</taxon>
        <taxon>Bacillota</taxon>
        <taxon>Clostridia</taxon>
        <taxon>Eubacteriales</taxon>
        <taxon>Anaerotalea</taxon>
    </lineage>
</organism>
<keyword evidence="7 8" id="KW-0472">Membrane</keyword>
<comment type="similarity">
    <text evidence="2">Belongs to the cation diffusion facilitator (CDF) transporter (TC 2.A.4) family. SLC30A subfamily.</text>
</comment>
<keyword evidence="3" id="KW-0813">Transport</keyword>
<evidence type="ECO:0000256" key="6">
    <source>
        <dbReference type="ARBA" id="ARBA00023065"/>
    </source>
</evidence>
<dbReference type="SUPFAM" id="SSF161111">
    <property type="entry name" value="Cation efflux protein transmembrane domain-like"/>
    <property type="match status" value="1"/>
</dbReference>
<dbReference type="InterPro" id="IPR027469">
    <property type="entry name" value="Cation_efflux_TMD_sf"/>
</dbReference>
<dbReference type="NCBIfam" id="TIGR01297">
    <property type="entry name" value="CDF"/>
    <property type="match status" value="1"/>
</dbReference>
<keyword evidence="12" id="KW-1185">Reference proteome</keyword>
<evidence type="ECO:0000259" key="9">
    <source>
        <dbReference type="Pfam" id="PF01545"/>
    </source>
</evidence>